<name>E3J030_PSEI1</name>
<keyword evidence="7 9" id="KW-0472">Membrane</keyword>
<dbReference type="KEGG" id="fri:FraEuI1c_1093"/>
<dbReference type="InterPro" id="IPR000515">
    <property type="entry name" value="MetI-like"/>
</dbReference>
<dbReference type="PANTHER" id="PTHR30406">
    <property type="entry name" value="SULFATE TRANSPORT SYSTEM PERMEASE PROTEIN"/>
    <property type="match status" value="1"/>
</dbReference>
<evidence type="ECO:0000256" key="8">
    <source>
        <dbReference type="ARBA" id="ARBA00025323"/>
    </source>
</evidence>
<dbReference type="CDD" id="cd06261">
    <property type="entry name" value="TM_PBP2"/>
    <property type="match status" value="1"/>
</dbReference>
<feature type="transmembrane region" description="Helical" evidence="9">
    <location>
        <begin position="36"/>
        <end position="59"/>
    </location>
</feature>
<dbReference type="GO" id="GO:0005886">
    <property type="term" value="C:plasma membrane"/>
    <property type="evidence" value="ECO:0007669"/>
    <property type="project" value="InterPro"/>
</dbReference>
<feature type="domain" description="ABC transmembrane type-1" evidence="10">
    <location>
        <begin position="79"/>
        <end position="274"/>
    </location>
</feature>
<evidence type="ECO:0000256" key="9">
    <source>
        <dbReference type="RuleBase" id="RU366001"/>
    </source>
</evidence>
<feature type="transmembrane region" description="Helical" evidence="9">
    <location>
        <begin position="79"/>
        <end position="105"/>
    </location>
</feature>
<dbReference type="AlphaFoldDB" id="E3J030"/>
<dbReference type="HOGENOM" id="CLU_016047_14_0_11"/>
<dbReference type="Gene3D" id="1.10.3720.10">
    <property type="entry name" value="MetI-like"/>
    <property type="match status" value="1"/>
</dbReference>
<evidence type="ECO:0000256" key="7">
    <source>
        <dbReference type="ARBA" id="ARBA00023136"/>
    </source>
</evidence>
<dbReference type="InterPro" id="IPR005667">
    <property type="entry name" value="Sulph_transpt2"/>
</dbReference>
<sequence>MSIAVEPAPTASPARTRAARDASGAARLGRGPGLGLGMAVLWLSLLVLIPLAAVVARGFTGGWSGFWDNITDPAALRALRLTVTSSLLVAVINAVMGTLLAWVLVRDPFPGRRLVDLIIDIPFALPTIVAGLVLLAVYGTDSPVGIHLLGTQRAIVLGLLFVTLPFVVRSVQPVLMALDTEAEQAAACLGAGPWTIFRRIVLPLLLPAIASGAALAFARAMGEYGSVLLISGGLSRTRVSSMYAYQKIENFDFAAASATATVLLVVSLLVIVGLNLLQRWAARRG</sequence>
<keyword evidence="4 9" id="KW-0812">Transmembrane</keyword>
<dbReference type="PROSITE" id="PS50928">
    <property type="entry name" value="ABC_TM1"/>
    <property type="match status" value="1"/>
</dbReference>
<comment type="caution">
    <text evidence="9">Lacks conserved residue(s) required for the propagation of feature annotation.</text>
</comment>
<dbReference type="Proteomes" id="UP000002484">
    <property type="component" value="Chromosome"/>
</dbReference>
<keyword evidence="5 9" id="KW-1133">Transmembrane helix</keyword>
<comment type="function">
    <text evidence="9">Part of the ABC transporter complex (TC 3.A.1.6.1) involved in sulfate/thiosulfate import.</text>
</comment>
<proteinExistence type="inferred from homology"/>
<dbReference type="eggNOG" id="COG0555">
    <property type="taxonomic scope" value="Bacteria"/>
</dbReference>
<feature type="transmembrane region" description="Helical" evidence="9">
    <location>
        <begin position="253"/>
        <end position="277"/>
    </location>
</feature>
<gene>
    <name evidence="11" type="ordered locus">FraEuI1c_1093</name>
</gene>
<feature type="transmembrane region" description="Helical" evidence="9">
    <location>
        <begin position="144"/>
        <end position="168"/>
    </location>
</feature>
<feature type="transmembrane region" description="Helical" evidence="9">
    <location>
        <begin position="200"/>
        <end position="221"/>
    </location>
</feature>
<evidence type="ECO:0000313" key="11">
    <source>
        <dbReference type="EMBL" id="ADP79166.1"/>
    </source>
</evidence>
<dbReference type="InterPro" id="IPR011865">
    <property type="entry name" value="CysT_permease"/>
</dbReference>
<evidence type="ECO:0000256" key="6">
    <source>
        <dbReference type="ARBA" id="ARBA00023032"/>
    </source>
</evidence>
<accession>E3J030</accession>
<dbReference type="OrthoDB" id="9774448at2"/>
<organism evidence="11 12">
    <name type="scientific">Pseudofrankia inefficax (strain DSM 45817 / CECT 9037 / DDB 130130 / EuI1c)</name>
    <name type="common">Frankia inefficax</name>
    <dbReference type="NCBI Taxonomy" id="298654"/>
    <lineage>
        <taxon>Bacteria</taxon>
        <taxon>Bacillati</taxon>
        <taxon>Actinomycetota</taxon>
        <taxon>Actinomycetes</taxon>
        <taxon>Frankiales</taxon>
        <taxon>Frankiaceae</taxon>
        <taxon>Pseudofrankia</taxon>
    </lineage>
</organism>
<dbReference type="GO" id="GO:0015419">
    <property type="term" value="F:ABC-type sulfate transporter activity"/>
    <property type="evidence" value="ECO:0007669"/>
    <property type="project" value="UniProtKB-UniRule"/>
</dbReference>
<dbReference type="InterPro" id="IPR035906">
    <property type="entry name" value="MetI-like_sf"/>
</dbReference>
<dbReference type="RefSeq" id="WP_013422287.1">
    <property type="nucleotide sequence ID" value="NC_014666.1"/>
</dbReference>
<evidence type="ECO:0000256" key="1">
    <source>
        <dbReference type="ARBA" id="ARBA00004141"/>
    </source>
</evidence>
<dbReference type="FunCoup" id="E3J030">
    <property type="interactions" value="53"/>
</dbReference>
<protein>
    <recommendedName>
        <fullName evidence="9">Sulfate transport system permease protein CysT</fullName>
    </recommendedName>
</protein>
<keyword evidence="3 9" id="KW-0813">Transport</keyword>
<evidence type="ECO:0000313" key="12">
    <source>
        <dbReference type="Proteomes" id="UP000002484"/>
    </source>
</evidence>
<reference evidence="11 12" key="1">
    <citation type="submission" date="2010-10" db="EMBL/GenBank/DDBJ databases">
        <title>Complete sequence of Frankia sp. EuI1c.</title>
        <authorList>
            <consortium name="US DOE Joint Genome Institute"/>
            <person name="Lucas S."/>
            <person name="Copeland A."/>
            <person name="Lapidus A."/>
            <person name="Cheng J.-F."/>
            <person name="Bruce D."/>
            <person name="Goodwin L."/>
            <person name="Pitluck S."/>
            <person name="Chertkov O."/>
            <person name="Detter J.C."/>
            <person name="Han C."/>
            <person name="Tapia R."/>
            <person name="Land M."/>
            <person name="Hauser L."/>
            <person name="Jeffries C."/>
            <person name="Kyrpides N."/>
            <person name="Ivanova N."/>
            <person name="Mikhailova N."/>
            <person name="Beauchemin N."/>
            <person name="Sen A."/>
            <person name="Sur S.A."/>
            <person name="Gtari M."/>
            <person name="Wall L."/>
            <person name="Tisa L."/>
            <person name="Woyke T."/>
        </authorList>
    </citation>
    <scope>NUCLEOTIDE SEQUENCE [LARGE SCALE GENOMIC DNA]</scope>
    <source>
        <strain evidence="12">DSM 45817 / CECT 9037 / EuI1c</strain>
    </source>
</reference>
<dbReference type="NCBIfam" id="TIGR00969">
    <property type="entry name" value="3a0106s02"/>
    <property type="match status" value="1"/>
</dbReference>
<comment type="subunit">
    <text evidence="2">The complex is composed of two ATP-binding proteins (CysA), two transmembrane proteins (CysT and CysW) and a solute-binding protein (CysP).</text>
</comment>
<dbReference type="SUPFAM" id="SSF161098">
    <property type="entry name" value="MetI-like"/>
    <property type="match status" value="1"/>
</dbReference>
<evidence type="ECO:0000256" key="3">
    <source>
        <dbReference type="ARBA" id="ARBA00022448"/>
    </source>
</evidence>
<dbReference type="EMBL" id="CP002299">
    <property type="protein sequence ID" value="ADP79166.1"/>
    <property type="molecule type" value="Genomic_DNA"/>
</dbReference>
<dbReference type="InParanoid" id="E3J030"/>
<evidence type="ECO:0000259" key="10">
    <source>
        <dbReference type="PROSITE" id="PS50928"/>
    </source>
</evidence>
<evidence type="ECO:0000256" key="5">
    <source>
        <dbReference type="ARBA" id="ARBA00022989"/>
    </source>
</evidence>
<evidence type="ECO:0000256" key="4">
    <source>
        <dbReference type="ARBA" id="ARBA00022692"/>
    </source>
</evidence>
<feature type="transmembrane region" description="Helical" evidence="9">
    <location>
        <begin position="117"/>
        <end position="138"/>
    </location>
</feature>
<keyword evidence="12" id="KW-1185">Reference proteome</keyword>
<dbReference type="Pfam" id="PF00528">
    <property type="entry name" value="BPD_transp_1"/>
    <property type="match status" value="1"/>
</dbReference>
<comment type="similarity">
    <text evidence="9">Belongs to the binding-protein-dependent transport system permease family. CysTW subfamily.</text>
</comment>
<dbReference type="STRING" id="298654.FraEuI1c_1093"/>
<evidence type="ECO:0000256" key="2">
    <source>
        <dbReference type="ARBA" id="ARBA00011779"/>
    </source>
</evidence>
<dbReference type="NCBIfam" id="TIGR02139">
    <property type="entry name" value="permease_CysT"/>
    <property type="match status" value="1"/>
</dbReference>
<comment type="function">
    <text evidence="8">Part of the ABC transporter complex CysAWTP (TC 3.A.1.6.1) involved in sulfate/thiosulfate import. Probably responsible for the translocation of the substrate across the membrane.</text>
</comment>
<dbReference type="PANTHER" id="PTHR30406:SF8">
    <property type="entry name" value="SULFATE TRANSPORT SYSTEM PERMEASE PROTEIN CYST"/>
    <property type="match status" value="1"/>
</dbReference>
<comment type="subcellular location">
    <subcellularLocation>
        <location evidence="1">Membrane</location>
        <topology evidence="1">Multi-pass membrane protein</topology>
    </subcellularLocation>
</comment>
<keyword evidence="6 9" id="KW-0764">Sulfate transport</keyword>